<comment type="caution">
    <text evidence="2">The sequence shown here is derived from an EMBL/GenBank/DDBJ whole genome shotgun (WGS) entry which is preliminary data.</text>
</comment>
<name>A0A9J6DA05_RHIMP</name>
<reference evidence="2" key="1">
    <citation type="journal article" date="2020" name="Cell">
        <title>Large-Scale Comparative Analyses of Tick Genomes Elucidate Their Genetic Diversity and Vector Capacities.</title>
        <authorList>
            <consortium name="Tick Genome and Microbiome Consortium (TIGMIC)"/>
            <person name="Jia N."/>
            <person name="Wang J."/>
            <person name="Shi W."/>
            <person name="Du L."/>
            <person name="Sun Y."/>
            <person name="Zhan W."/>
            <person name="Jiang J.F."/>
            <person name="Wang Q."/>
            <person name="Zhang B."/>
            <person name="Ji P."/>
            <person name="Bell-Sakyi L."/>
            <person name="Cui X.M."/>
            <person name="Yuan T.T."/>
            <person name="Jiang B.G."/>
            <person name="Yang W.F."/>
            <person name="Lam T.T."/>
            <person name="Chang Q.C."/>
            <person name="Ding S.J."/>
            <person name="Wang X.J."/>
            <person name="Zhu J.G."/>
            <person name="Ruan X.D."/>
            <person name="Zhao L."/>
            <person name="Wei J.T."/>
            <person name="Ye R.Z."/>
            <person name="Que T.C."/>
            <person name="Du C.H."/>
            <person name="Zhou Y.H."/>
            <person name="Cheng J.X."/>
            <person name="Dai P.F."/>
            <person name="Guo W.B."/>
            <person name="Han X.H."/>
            <person name="Huang E.J."/>
            <person name="Li L.F."/>
            <person name="Wei W."/>
            <person name="Gao Y.C."/>
            <person name="Liu J.Z."/>
            <person name="Shao H.Z."/>
            <person name="Wang X."/>
            <person name="Wang C.C."/>
            <person name="Yang T.C."/>
            <person name="Huo Q.B."/>
            <person name="Li W."/>
            <person name="Chen H.Y."/>
            <person name="Chen S.E."/>
            <person name="Zhou L.G."/>
            <person name="Ni X.B."/>
            <person name="Tian J.H."/>
            <person name="Sheng Y."/>
            <person name="Liu T."/>
            <person name="Pan Y.S."/>
            <person name="Xia L.Y."/>
            <person name="Li J."/>
            <person name="Zhao F."/>
            <person name="Cao W.C."/>
        </authorList>
    </citation>
    <scope>NUCLEOTIDE SEQUENCE</scope>
    <source>
        <strain evidence="2">Rmic-2018</strain>
    </source>
</reference>
<evidence type="ECO:0000313" key="3">
    <source>
        <dbReference type="Proteomes" id="UP000821866"/>
    </source>
</evidence>
<organism evidence="2 3">
    <name type="scientific">Rhipicephalus microplus</name>
    <name type="common">Cattle tick</name>
    <name type="synonym">Boophilus microplus</name>
    <dbReference type="NCBI Taxonomy" id="6941"/>
    <lineage>
        <taxon>Eukaryota</taxon>
        <taxon>Metazoa</taxon>
        <taxon>Ecdysozoa</taxon>
        <taxon>Arthropoda</taxon>
        <taxon>Chelicerata</taxon>
        <taxon>Arachnida</taxon>
        <taxon>Acari</taxon>
        <taxon>Parasitiformes</taxon>
        <taxon>Ixodida</taxon>
        <taxon>Ixodoidea</taxon>
        <taxon>Ixodidae</taxon>
        <taxon>Rhipicephalinae</taxon>
        <taxon>Rhipicephalus</taxon>
        <taxon>Boophilus</taxon>
    </lineage>
</organism>
<gene>
    <name evidence="2" type="ORF">HPB51_009643</name>
</gene>
<dbReference type="AlphaFoldDB" id="A0A9J6DA05"/>
<feature type="region of interest" description="Disordered" evidence="1">
    <location>
        <begin position="135"/>
        <end position="159"/>
    </location>
</feature>
<sequence>MHPTSIAAAWLAQLTDRCRELRHCARTLLVPPPCFDCYAPSPDAKAGQGTSEHLSSPGPEQSCAAAFGSPASVLTDQVQRPRPTVTVEPGAGFQRCFASRVTKTALGTACASCKASTKNTFEGPERAAVRFALAPPPPLIEPRSASRGTDKSPDVRVGTVHRPASPVREMGGSISEIYWDKSSMFKYFTSNLSENNINCWTSQNHHVIVRDAVVEDSGNSDYLRFLNIHLNLSTCASSVFLSMENGAAAARIRPRGLRVSSRVP</sequence>
<evidence type="ECO:0000313" key="2">
    <source>
        <dbReference type="EMBL" id="KAH8018654.1"/>
    </source>
</evidence>
<proteinExistence type="predicted"/>
<evidence type="ECO:0000256" key="1">
    <source>
        <dbReference type="SAM" id="MobiDB-lite"/>
    </source>
</evidence>
<dbReference type="Proteomes" id="UP000821866">
    <property type="component" value="Chromosome 8"/>
</dbReference>
<dbReference type="EMBL" id="JABSTU010000010">
    <property type="protein sequence ID" value="KAH8018654.1"/>
    <property type="molecule type" value="Genomic_DNA"/>
</dbReference>
<reference evidence="2" key="2">
    <citation type="submission" date="2021-09" db="EMBL/GenBank/DDBJ databases">
        <authorList>
            <person name="Jia N."/>
            <person name="Wang J."/>
            <person name="Shi W."/>
            <person name="Du L."/>
            <person name="Sun Y."/>
            <person name="Zhan W."/>
            <person name="Jiang J."/>
            <person name="Wang Q."/>
            <person name="Zhang B."/>
            <person name="Ji P."/>
            <person name="Sakyi L.B."/>
            <person name="Cui X."/>
            <person name="Yuan T."/>
            <person name="Jiang B."/>
            <person name="Yang W."/>
            <person name="Lam T.T.-Y."/>
            <person name="Chang Q."/>
            <person name="Ding S."/>
            <person name="Wang X."/>
            <person name="Zhu J."/>
            <person name="Ruan X."/>
            <person name="Zhao L."/>
            <person name="Wei J."/>
            <person name="Que T."/>
            <person name="Du C."/>
            <person name="Cheng J."/>
            <person name="Dai P."/>
            <person name="Han X."/>
            <person name="Huang E."/>
            <person name="Gao Y."/>
            <person name="Liu J."/>
            <person name="Shao H."/>
            <person name="Ye R."/>
            <person name="Li L."/>
            <person name="Wei W."/>
            <person name="Wang X."/>
            <person name="Wang C."/>
            <person name="Huo Q."/>
            <person name="Li W."/>
            <person name="Guo W."/>
            <person name="Chen H."/>
            <person name="Chen S."/>
            <person name="Zhou L."/>
            <person name="Zhou L."/>
            <person name="Ni X."/>
            <person name="Tian J."/>
            <person name="Zhou Y."/>
            <person name="Sheng Y."/>
            <person name="Liu T."/>
            <person name="Pan Y."/>
            <person name="Xia L."/>
            <person name="Li J."/>
            <person name="Zhao F."/>
            <person name="Cao W."/>
        </authorList>
    </citation>
    <scope>NUCLEOTIDE SEQUENCE</scope>
    <source>
        <strain evidence="2">Rmic-2018</strain>
        <tissue evidence="2">Larvae</tissue>
    </source>
</reference>
<protein>
    <submittedName>
        <fullName evidence="2">Uncharacterized protein</fullName>
    </submittedName>
</protein>
<keyword evidence="3" id="KW-1185">Reference proteome</keyword>
<accession>A0A9J6DA05</accession>